<dbReference type="Proteomes" id="UP000242501">
    <property type="component" value="Unassembled WGS sequence"/>
</dbReference>
<keyword evidence="3" id="KW-1185">Reference proteome</keyword>
<evidence type="ECO:0000313" key="3">
    <source>
        <dbReference type="Proteomes" id="UP000242501"/>
    </source>
</evidence>
<sequence length="131" mass="14782">MVVAVKAKSVFFVFLSCFLLLQSVWNVAAALCLHENKNTIAVVERPHFGHHVVTERHSTLHIQLDALTTSEQHDHSDHLPSLNPIMLSQLDQELQPIAHNYISVMQKTDWNNLYQSPDLAFNSPPPILAPL</sequence>
<feature type="chain" id="PRO_5017270081" description="Cation efflux system protein" evidence="1">
    <location>
        <begin position="29"/>
        <end position="131"/>
    </location>
</feature>
<dbReference type="STRING" id="1219383.SAMN05421733_103133"/>
<evidence type="ECO:0000256" key="1">
    <source>
        <dbReference type="SAM" id="SignalP"/>
    </source>
</evidence>
<dbReference type="EMBL" id="FMYL01000003">
    <property type="protein sequence ID" value="SDB87860.1"/>
    <property type="molecule type" value="Genomic_DNA"/>
</dbReference>
<organism evidence="2 3">
    <name type="scientific">Acinetobacter boissieri</name>
    <dbReference type="NCBI Taxonomy" id="1219383"/>
    <lineage>
        <taxon>Bacteria</taxon>
        <taxon>Pseudomonadati</taxon>
        <taxon>Pseudomonadota</taxon>
        <taxon>Gammaproteobacteria</taxon>
        <taxon>Moraxellales</taxon>
        <taxon>Moraxellaceae</taxon>
        <taxon>Acinetobacter</taxon>
    </lineage>
</organism>
<name>A0A1G6H0M9_9GAMM</name>
<evidence type="ECO:0000313" key="2">
    <source>
        <dbReference type="EMBL" id="SDB87860.1"/>
    </source>
</evidence>
<gene>
    <name evidence="2" type="ORF">SAMN05421733_103133</name>
</gene>
<accession>A0A1G6H0M9</accession>
<protein>
    <recommendedName>
        <fullName evidence="4">Cation efflux system protein</fullName>
    </recommendedName>
</protein>
<feature type="signal peptide" evidence="1">
    <location>
        <begin position="1"/>
        <end position="28"/>
    </location>
</feature>
<dbReference type="AlphaFoldDB" id="A0A1G6H0M9"/>
<evidence type="ECO:0008006" key="4">
    <source>
        <dbReference type="Google" id="ProtNLM"/>
    </source>
</evidence>
<proteinExistence type="predicted"/>
<keyword evidence="1" id="KW-0732">Signal</keyword>
<reference evidence="3" key="1">
    <citation type="submission" date="2016-09" db="EMBL/GenBank/DDBJ databases">
        <authorList>
            <person name="Varghese N."/>
            <person name="Submissions S."/>
        </authorList>
    </citation>
    <scope>NUCLEOTIDE SEQUENCE [LARGE SCALE GENOMIC DNA]</scope>
    <source>
        <strain evidence="3">ANC 4422</strain>
    </source>
</reference>